<dbReference type="Pfam" id="PF00007">
    <property type="entry name" value="Cys_knot"/>
    <property type="match status" value="1"/>
</dbReference>
<reference evidence="14" key="1">
    <citation type="submission" date="2025-08" db="UniProtKB">
        <authorList>
            <consortium name="RefSeq"/>
        </authorList>
    </citation>
    <scope>IDENTIFICATION</scope>
    <source>
        <tissue evidence="14">Sperm</tissue>
    </source>
</reference>
<evidence type="ECO:0000256" key="7">
    <source>
        <dbReference type="ARBA" id="ARBA00023180"/>
    </source>
</evidence>
<evidence type="ECO:0000256" key="6">
    <source>
        <dbReference type="ARBA" id="ARBA00023157"/>
    </source>
</evidence>
<evidence type="ECO:0000256" key="3">
    <source>
        <dbReference type="ARBA" id="ARBA00022525"/>
    </source>
</evidence>
<gene>
    <name evidence="14" type="primary">LOC116948436</name>
</gene>
<dbReference type="InterPro" id="IPR001545">
    <property type="entry name" value="Gonadotropin_bsu"/>
</dbReference>
<dbReference type="RefSeq" id="XP_032821005.1">
    <property type="nucleotide sequence ID" value="XM_032965114.1"/>
</dbReference>
<comment type="subunit">
    <text evidence="9">Heterodimer with GPHA2; this heterodimer interacts with thyroid-stimulating hormone receptor (TSHR), and hence stimulates cAMP production.</text>
</comment>
<keyword evidence="5" id="KW-0732">Signal</keyword>
<evidence type="ECO:0000256" key="2">
    <source>
        <dbReference type="ARBA" id="ARBA00006552"/>
    </source>
</evidence>
<proteinExistence type="inferred from homology"/>
<dbReference type="SUPFAM" id="SSF57501">
    <property type="entry name" value="Cystine-knot cytokines"/>
    <property type="match status" value="1"/>
</dbReference>
<dbReference type="AlphaFoldDB" id="A0AAJ7TN94"/>
<dbReference type="GO" id="GO:0005179">
    <property type="term" value="F:hormone activity"/>
    <property type="evidence" value="ECO:0007669"/>
    <property type="project" value="UniProtKB-KW"/>
</dbReference>
<keyword evidence="7" id="KW-0325">Glycoprotein</keyword>
<accession>A0AAJ7TN94</accession>
<dbReference type="CDD" id="cd00069">
    <property type="entry name" value="GHB_like"/>
    <property type="match status" value="1"/>
</dbReference>
<evidence type="ECO:0000256" key="8">
    <source>
        <dbReference type="ARBA" id="ARBA00054534"/>
    </source>
</evidence>
<keyword evidence="6" id="KW-1015">Disulfide bond</keyword>
<dbReference type="GO" id="GO:0002155">
    <property type="term" value="P:regulation of thyroid hormone receptor signaling pathway"/>
    <property type="evidence" value="ECO:0007669"/>
    <property type="project" value="TreeGrafter"/>
</dbReference>
<sequence>MMADDSFHRGHLPPPAAMQLDSGSGLRGASFLLGVALACCCCCCRCCSCSAVPGVVAGALQQQQQGAATRTLRLDSFVGCAVREFTFVARKPGCRGARVTTDACWGRCQTWEKPTLEPPHVEAHHRVCSYNETRAGSVRLPGCAPHVDPVFSFPVALSCVCKMCSTDDTECETY</sequence>
<dbReference type="SMART" id="SM00068">
    <property type="entry name" value="GHB"/>
    <property type="match status" value="1"/>
</dbReference>
<dbReference type="GO" id="GO:0007186">
    <property type="term" value="P:G protein-coupled receptor signaling pathway"/>
    <property type="evidence" value="ECO:0007669"/>
    <property type="project" value="TreeGrafter"/>
</dbReference>
<keyword evidence="3" id="KW-0964">Secreted</keyword>
<evidence type="ECO:0000256" key="1">
    <source>
        <dbReference type="ARBA" id="ARBA00004613"/>
    </source>
</evidence>
<evidence type="ECO:0000256" key="4">
    <source>
        <dbReference type="ARBA" id="ARBA00022702"/>
    </source>
</evidence>
<dbReference type="InterPro" id="IPR006208">
    <property type="entry name" value="Glyco_hormone_CN"/>
</dbReference>
<name>A0AAJ7TN94_PETMA</name>
<dbReference type="Proteomes" id="UP001318040">
    <property type="component" value="Chromosome 33"/>
</dbReference>
<dbReference type="Gene3D" id="2.10.90.10">
    <property type="entry name" value="Cystine-knot cytokines"/>
    <property type="match status" value="1"/>
</dbReference>
<evidence type="ECO:0000256" key="5">
    <source>
        <dbReference type="ARBA" id="ARBA00022729"/>
    </source>
</evidence>
<dbReference type="GO" id="GO:0005615">
    <property type="term" value="C:extracellular space"/>
    <property type="evidence" value="ECO:0007669"/>
    <property type="project" value="TreeGrafter"/>
</dbReference>
<protein>
    <recommendedName>
        <fullName evidence="10">Glycoprotein hormone beta-5</fullName>
    </recommendedName>
    <alternativeName>
        <fullName evidence="11">Thyrostimulin subunit beta</fullName>
    </alternativeName>
</protein>
<dbReference type="FunFam" id="2.10.90.10:FF:000029">
    <property type="entry name" value="glycoprotein hormone beta-5"/>
    <property type="match status" value="1"/>
</dbReference>
<evidence type="ECO:0000256" key="10">
    <source>
        <dbReference type="ARBA" id="ARBA00068436"/>
    </source>
</evidence>
<evidence type="ECO:0000313" key="14">
    <source>
        <dbReference type="RefSeq" id="XP_032821005.1"/>
    </source>
</evidence>
<feature type="domain" description="Glycoprotein hormone subunit beta" evidence="12">
    <location>
        <begin position="79"/>
        <end position="173"/>
    </location>
</feature>
<comment type="subcellular location">
    <subcellularLocation>
        <location evidence="1">Secreted</location>
    </subcellularLocation>
</comment>
<comment type="similarity">
    <text evidence="2">Belongs to the glycoprotein hormones subunit beta family.</text>
</comment>
<evidence type="ECO:0000313" key="13">
    <source>
        <dbReference type="Proteomes" id="UP001318040"/>
    </source>
</evidence>
<keyword evidence="4" id="KW-0372">Hormone</keyword>
<dbReference type="PANTHER" id="PTHR11515">
    <property type="entry name" value="GLYCOPROTEIN HORMONE BETA CHAIN"/>
    <property type="match status" value="1"/>
</dbReference>
<comment type="function">
    <text evidence="8">Functions as a heterodimeric glycoprotein hormone with GPHA2 able to bind and activate the thyroid-stimulating hormone receptor (TSHR), leading to increased cAMP production. Plays a central role in controlling thyroid cell metabolism.</text>
</comment>
<dbReference type="KEGG" id="pmrn:116948436"/>
<dbReference type="GO" id="GO:0005737">
    <property type="term" value="C:cytoplasm"/>
    <property type="evidence" value="ECO:0007669"/>
    <property type="project" value="TreeGrafter"/>
</dbReference>
<evidence type="ECO:0000256" key="9">
    <source>
        <dbReference type="ARBA" id="ARBA00064459"/>
    </source>
</evidence>
<evidence type="ECO:0000259" key="12">
    <source>
        <dbReference type="Pfam" id="PF00007"/>
    </source>
</evidence>
<dbReference type="PANTHER" id="PTHR11515:SF14">
    <property type="entry name" value="GLYCOPROTEIN HORMONE BETA-5"/>
    <property type="match status" value="1"/>
</dbReference>
<evidence type="ECO:0000256" key="11">
    <source>
        <dbReference type="ARBA" id="ARBA00079540"/>
    </source>
</evidence>
<dbReference type="GeneID" id="116948436"/>
<keyword evidence="13" id="KW-1185">Reference proteome</keyword>
<organism evidence="13 14">
    <name type="scientific">Petromyzon marinus</name>
    <name type="common">Sea lamprey</name>
    <dbReference type="NCBI Taxonomy" id="7757"/>
    <lineage>
        <taxon>Eukaryota</taxon>
        <taxon>Metazoa</taxon>
        <taxon>Chordata</taxon>
        <taxon>Craniata</taxon>
        <taxon>Vertebrata</taxon>
        <taxon>Cyclostomata</taxon>
        <taxon>Hyperoartia</taxon>
        <taxon>Petromyzontiformes</taxon>
        <taxon>Petromyzontidae</taxon>
        <taxon>Petromyzon</taxon>
    </lineage>
</organism>
<dbReference type="InterPro" id="IPR029034">
    <property type="entry name" value="Cystine-knot_cytokine"/>
</dbReference>